<evidence type="ECO:0000313" key="1">
    <source>
        <dbReference type="EMBL" id="SFL59042.1"/>
    </source>
</evidence>
<organism evidence="1 2">
    <name type="scientific">Pelosinus propionicus DSM 13327</name>
    <dbReference type="NCBI Taxonomy" id="1123291"/>
    <lineage>
        <taxon>Bacteria</taxon>
        <taxon>Bacillati</taxon>
        <taxon>Bacillota</taxon>
        <taxon>Negativicutes</taxon>
        <taxon>Selenomonadales</taxon>
        <taxon>Sporomusaceae</taxon>
        <taxon>Pelosinus</taxon>
    </lineage>
</organism>
<name>A0A1I4IXD9_9FIRM</name>
<sequence length="58" mass="7079">MKKSVQNFQVSELQIPQRNIMNLKIQQDICQRNFVLQKIHSFFVKIDALNIEYISRRW</sequence>
<evidence type="ECO:0000313" key="2">
    <source>
        <dbReference type="Proteomes" id="UP000199520"/>
    </source>
</evidence>
<protein>
    <submittedName>
        <fullName evidence="1">Uncharacterized protein</fullName>
    </submittedName>
</protein>
<accession>A0A1I4IXD9</accession>
<dbReference type="EMBL" id="FOTS01000010">
    <property type="protein sequence ID" value="SFL59042.1"/>
    <property type="molecule type" value="Genomic_DNA"/>
</dbReference>
<reference evidence="2" key="1">
    <citation type="submission" date="2016-10" db="EMBL/GenBank/DDBJ databases">
        <authorList>
            <person name="Varghese N."/>
            <person name="Submissions S."/>
        </authorList>
    </citation>
    <scope>NUCLEOTIDE SEQUENCE [LARGE SCALE GENOMIC DNA]</scope>
    <source>
        <strain evidence="2">DSM 13327</strain>
    </source>
</reference>
<dbReference type="AlphaFoldDB" id="A0A1I4IXD9"/>
<proteinExistence type="predicted"/>
<dbReference type="Proteomes" id="UP000199520">
    <property type="component" value="Unassembled WGS sequence"/>
</dbReference>
<dbReference type="RefSeq" id="WP_175490489.1">
    <property type="nucleotide sequence ID" value="NZ_FOTS01000010.1"/>
</dbReference>
<gene>
    <name evidence="1" type="ORF">SAMN04490355_101017</name>
</gene>
<keyword evidence="2" id="KW-1185">Reference proteome</keyword>